<gene>
    <name evidence="1" type="ORF">SAMN05216174_105111</name>
</gene>
<organism evidence="1 2">
    <name type="scientific">Actinokineospora iranica</name>
    <dbReference type="NCBI Taxonomy" id="1271860"/>
    <lineage>
        <taxon>Bacteria</taxon>
        <taxon>Bacillati</taxon>
        <taxon>Actinomycetota</taxon>
        <taxon>Actinomycetes</taxon>
        <taxon>Pseudonocardiales</taxon>
        <taxon>Pseudonocardiaceae</taxon>
        <taxon>Actinokineospora</taxon>
    </lineage>
</organism>
<accession>A0A1G6Q602</accession>
<reference evidence="2" key="1">
    <citation type="submission" date="2016-10" db="EMBL/GenBank/DDBJ databases">
        <authorList>
            <person name="Varghese N."/>
            <person name="Submissions S."/>
        </authorList>
    </citation>
    <scope>NUCLEOTIDE SEQUENCE [LARGE SCALE GENOMIC DNA]</scope>
    <source>
        <strain evidence="2">IBRC-M 10403</strain>
    </source>
</reference>
<name>A0A1G6Q602_9PSEU</name>
<dbReference type="EMBL" id="FMZZ01000005">
    <property type="protein sequence ID" value="SDC87779.1"/>
    <property type="molecule type" value="Genomic_DNA"/>
</dbReference>
<proteinExistence type="predicted"/>
<evidence type="ECO:0000313" key="1">
    <source>
        <dbReference type="EMBL" id="SDC87779.1"/>
    </source>
</evidence>
<dbReference type="RefSeq" id="WP_091450171.1">
    <property type="nucleotide sequence ID" value="NZ_FMZZ01000005.1"/>
</dbReference>
<dbReference type="STRING" id="1271860.SAMN05216174_105111"/>
<protein>
    <submittedName>
        <fullName evidence="1">Uncharacterized protein</fullName>
    </submittedName>
</protein>
<dbReference type="AlphaFoldDB" id="A0A1G6Q602"/>
<sequence length="129" mass="13562">MPNSVITEADAVTRVPQLRALSAARDHGWRFHLLADDGGAFAVAASRERARHTDLVFVFGPAVVGLRVAPEVDGVVWIAHRAAVADLARELAEIPAPGEPGAPRVVIPVSALLADTPYDRVLETGGEAA</sequence>
<dbReference type="OrthoDB" id="3690981at2"/>
<evidence type="ECO:0000313" key="2">
    <source>
        <dbReference type="Proteomes" id="UP000199501"/>
    </source>
</evidence>
<dbReference type="Proteomes" id="UP000199501">
    <property type="component" value="Unassembled WGS sequence"/>
</dbReference>
<keyword evidence="2" id="KW-1185">Reference proteome</keyword>